<dbReference type="GO" id="GO:0005524">
    <property type="term" value="F:ATP binding"/>
    <property type="evidence" value="ECO:0007669"/>
    <property type="project" value="UniProtKB-KW"/>
</dbReference>
<evidence type="ECO:0000256" key="3">
    <source>
        <dbReference type="ARBA" id="ARBA00022741"/>
    </source>
</evidence>
<name>A0AAD2FVE0_9STRA</name>
<comment type="similarity">
    <text evidence="1">Belongs to the ATP-dependent DNA ligase family.</text>
</comment>
<dbReference type="GO" id="GO:0006303">
    <property type="term" value="P:double-strand break repair via nonhomologous end joining"/>
    <property type="evidence" value="ECO:0007669"/>
    <property type="project" value="TreeGrafter"/>
</dbReference>
<dbReference type="InterPro" id="IPR016059">
    <property type="entry name" value="DNA_ligase_ATP-dep_CS"/>
</dbReference>
<organism evidence="8 9">
    <name type="scientific">Cylindrotheca closterium</name>
    <dbReference type="NCBI Taxonomy" id="2856"/>
    <lineage>
        <taxon>Eukaryota</taxon>
        <taxon>Sar</taxon>
        <taxon>Stramenopiles</taxon>
        <taxon>Ochrophyta</taxon>
        <taxon>Bacillariophyta</taxon>
        <taxon>Bacillariophyceae</taxon>
        <taxon>Bacillariophycidae</taxon>
        <taxon>Bacillariales</taxon>
        <taxon>Bacillariaceae</taxon>
        <taxon>Cylindrotheca</taxon>
    </lineage>
</organism>
<dbReference type="GO" id="GO:0003910">
    <property type="term" value="F:DNA ligase (ATP) activity"/>
    <property type="evidence" value="ECO:0007669"/>
    <property type="project" value="InterPro"/>
</dbReference>
<dbReference type="Gene3D" id="1.10.3260.10">
    <property type="entry name" value="DNA ligase, ATP-dependent, N-terminal domain"/>
    <property type="match status" value="1"/>
</dbReference>
<evidence type="ECO:0000256" key="1">
    <source>
        <dbReference type="ARBA" id="ARBA00007572"/>
    </source>
</evidence>
<proteinExistence type="inferred from homology"/>
<evidence type="ECO:0000313" key="9">
    <source>
        <dbReference type="Proteomes" id="UP001295423"/>
    </source>
</evidence>
<evidence type="ECO:0000313" key="8">
    <source>
        <dbReference type="EMBL" id="CAJ1953471.1"/>
    </source>
</evidence>
<dbReference type="GO" id="GO:0006297">
    <property type="term" value="P:nucleotide-excision repair, DNA gap filling"/>
    <property type="evidence" value="ECO:0007669"/>
    <property type="project" value="TreeGrafter"/>
</dbReference>
<evidence type="ECO:0000256" key="6">
    <source>
        <dbReference type="SAM" id="MobiDB-lite"/>
    </source>
</evidence>
<dbReference type="PROSITE" id="PS50160">
    <property type="entry name" value="DNA_LIGASE_A3"/>
    <property type="match status" value="1"/>
</dbReference>
<dbReference type="Gene3D" id="2.40.50.140">
    <property type="entry name" value="Nucleic acid-binding proteins"/>
    <property type="match status" value="1"/>
</dbReference>
<dbReference type="CDD" id="cd00027">
    <property type="entry name" value="BRCT"/>
    <property type="match status" value="1"/>
</dbReference>
<protein>
    <recommendedName>
        <fullName evidence="7">ATP-dependent DNA ligase family profile domain-containing protein</fullName>
    </recommendedName>
</protein>
<evidence type="ECO:0000256" key="5">
    <source>
        <dbReference type="ARBA" id="ARBA00023242"/>
    </source>
</evidence>
<dbReference type="SUPFAM" id="SSF56091">
    <property type="entry name" value="DNA ligase/mRNA capping enzyme, catalytic domain"/>
    <property type="match status" value="1"/>
</dbReference>
<gene>
    <name evidence="8" type="ORF">CYCCA115_LOCUS14071</name>
</gene>
<keyword evidence="2" id="KW-0436">Ligase</keyword>
<keyword evidence="4" id="KW-0067">ATP-binding</keyword>
<reference evidence="8" key="1">
    <citation type="submission" date="2023-08" db="EMBL/GenBank/DDBJ databases">
        <authorList>
            <person name="Audoor S."/>
            <person name="Bilcke G."/>
        </authorList>
    </citation>
    <scope>NUCLEOTIDE SEQUENCE</scope>
</reference>
<dbReference type="GO" id="GO:0006310">
    <property type="term" value="P:DNA recombination"/>
    <property type="evidence" value="ECO:0007669"/>
    <property type="project" value="InterPro"/>
</dbReference>
<comment type="caution">
    <text evidence="8">The sequence shown here is derived from an EMBL/GenBank/DDBJ whole genome shotgun (WGS) entry which is preliminary data.</text>
</comment>
<sequence>MSDVEQVVEEPVGEGEASVNEDNLDDASVSSDDTVEPDCSAANMWSFALICSRMETLYQLRRGKNKKGVKVEQKYEYIMPKKLIQATKGQSLYPLLRLYCPDIDNKRFYNMKESQIATAYINALSLGDGSTAKMLKNYTDSQHAPPHLVGDLSLVVEQVMKDRRTFPKSKMRLQDINSLLDELAGLKKKTHHHNHQWREGSQGIKPKKNANLNDMREKWLKKVIDSKKLSPLEHKWLVRIIMKKPEFGMRSMTILKFYSRYAPEIMGTHNSLLSLCNKLANPEYEKNRRQKEEEEKKANQGICSRWDPQTQPVVLRNMLSPMLSSKLTFEKAMAQVTANHTEYLKGAQDIKCLALEFPVMCAETKLDGERMIIHFQNGTVRMHTRNGKWYSGLYSPVLGPAVRRALQNYTVDAIFDGEIMSWDNQKKELVPFGYNRTIANYRRSYMDRNGLLEAIDTKLHEEETDSRVMTNQDDWAVKNADRDENDGKECWLLYCVFDLLYVGGKDATRLLHNDCGLKHVKPGSIIHLTCLERKQVLQRLLSEQEHEIEICKSVVIRPNGDCVPGDEYYGQKVMEHGYERTFLDSTHTAMKRLVTSVEEIDAKQRGHLASNEISVRRAQAVEEFFRTVVEHHRKEGIVIKDLASPYILGEPSRRRKHWFKFKPDYERATGNAVDIDVVILGGTYASGLKHSGKISSFLCGCVDHEDSSSFMTFCNINGASTSFDRLNKLLAHTGFKQATKDSPMELGKWFLSSELPPGEEVPEFISSRSLQRGEEDYNGWKYSKNKNYPDMWINPEDSVVLTIEGQELITTDEYSAGVCLRFPKIIKIRLDEMEGAKAANEVESDRDLWDTYITTIRQREETSKLMESSQFSQSLAMPDRAAVSRRFLTPEEFKSKTKKRKRKAQILPSSKVPKVSAKTKILSGYMFAFLDGKYSLDPESLDAKAAKEEGWYELATNCKGKEHVMEFIQSHGGKVKVGPQVGDKFVLGGRETDARVVHYMKAIRNAREQVRTATTKSKKTEELMRMAESEGVLKWIFVYSIVHRWINERKASVENEEMLPSIKETDPSVLVPKAHHYLTRDALAEIDSIQDIFDLDTSDLTETDFERALLDIAKQFDDFDAPWQNKSFWLGLLNDNEDNSKEMFEKVFWPIDWGVTNRCQVVVFPHVYNDIQIDQVDPKEGLADANSDYWDEVEKEGKLDATSDCVLSTLPLARGMGAIVSSSFNAQVTHIICDLKENIDGIISTSDEAGIGEEIFRDAEKWKCLLPHLKSVVDTNTDVKLVSPAWIRKQWDDHFCT</sequence>
<dbReference type="Pfam" id="PF01068">
    <property type="entry name" value="DNA_ligase_A_M"/>
    <property type="match status" value="1"/>
</dbReference>
<evidence type="ECO:0000256" key="2">
    <source>
        <dbReference type="ARBA" id="ARBA00022598"/>
    </source>
</evidence>
<feature type="domain" description="ATP-dependent DNA ligase family profile" evidence="7">
    <location>
        <begin position="635"/>
        <end position="703"/>
    </location>
</feature>
<keyword evidence="5" id="KW-0539">Nucleus</keyword>
<dbReference type="PROSITE" id="PS00333">
    <property type="entry name" value="DNA_LIGASE_A2"/>
    <property type="match status" value="1"/>
</dbReference>
<dbReference type="Proteomes" id="UP001295423">
    <property type="component" value="Unassembled WGS sequence"/>
</dbReference>
<keyword evidence="3" id="KW-0547">Nucleotide-binding</keyword>
<dbReference type="InterPro" id="IPR012310">
    <property type="entry name" value="DNA_ligase_ATP-dep_cent"/>
</dbReference>
<evidence type="ECO:0000259" key="7">
    <source>
        <dbReference type="PROSITE" id="PS50160"/>
    </source>
</evidence>
<dbReference type="GO" id="GO:0032807">
    <property type="term" value="C:DNA ligase IV complex"/>
    <property type="evidence" value="ECO:0007669"/>
    <property type="project" value="TreeGrafter"/>
</dbReference>
<dbReference type="SUPFAM" id="SSF50249">
    <property type="entry name" value="Nucleic acid-binding proteins"/>
    <property type="match status" value="1"/>
</dbReference>
<dbReference type="InterPro" id="IPR029710">
    <property type="entry name" value="LIG4"/>
</dbReference>
<dbReference type="Pfam" id="PF04675">
    <property type="entry name" value="DNA_ligase_A_N"/>
    <property type="match status" value="1"/>
</dbReference>
<evidence type="ECO:0000256" key="4">
    <source>
        <dbReference type="ARBA" id="ARBA00022840"/>
    </source>
</evidence>
<dbReference type="InterPro" id="IPR012308">
    <property type="entry name" value="DNA_ligase_ATP-dep_N"/>
</dbReference>
<dbReference type="InterPro" id="IPR036599">
    <property type="entry name" value="DNA_ligase_N_sf"/>
</dbReference>
<keyword evidence="9" id="KW-1185">Reference proteome</keyword>
<dbReference type="EMBL" id="CAKOGP040001825">
    <property type="protein sequence ID" value="CAJ1953471.1"/>
    <property type="molecule type" value="Genomic_DNA"/>
</dbReference>
<dbReference type="PROSITE" id="PS00697">
    <property type="entry name" value="DNA_LIGASE_A1"/>
    <property type="match status" value="1"/>
</dbReference>
<dbReference type="GO" id="GO:0003677">
    <property type="term" value="F:DNA binding"/>
    <property type="evidence" value="ECO:0007669"/>
    <property type="project" value="InterPro"/>
</dbReference>
<dbReference type="PANTHER" id="PTHR45997">
    <property type="entry name" value="DNA LIGASE 4"/>
    <property type="match status" value="1"/>
</dbReference>
<feature type="compositionally biased region" description="Acidic residues" evidence="6">
    <location>
        <begin position="1"/>
        <end position="13"/>
    </location>
</feature>
<dbReference type="InterPro" id="IPR012340">
    <property type="entry name" value="NA-bd_OB-fold"/>
</dbReference>
<accession>A0AAD2FVE0</accession>
<feature type="region of interest" description="Disordered" evidence="6">
    <location>
        <begin position="1"/>
        <end position="35"/>
    </location>
</feature>
<dbReference type="Gene3D" id="3.30.470.30">
    <property type="entry name" value="DNA ligase/mRNA capping enzyme"/>
    <property type="match status" value="2"/>
</dbReference>
<dbReference type="PANTHER" id="PTHR45997:SF1">
    <property type="entry name" value="DNA LIGASE 4"/>
    <property type="match status" value="1"/>
</dbReference>